<evidence type="ECO:0000313" key="2">
    <source>
        <dbReference type="Proteomes" id="UP000092612"/>
    </source>
</evidence>
<organism evidence="1 2">
    <name type="scientific">Polaribacter reichenbachii</name>
    <dbReference type="NCBI Taxonomy" id="996801"/>
    <lineage>
        <taxon>Bacteria</taxon>
        <taxon>Pseudomonadati</taxon>
        <taxon>Bacteroidota</taxon>
        <taxon>Flavobacteriia</taxon>
        <taxon>Flavobacteriales</taxon>
        <taxon>Flavobacteriaceae</taxon>
    </lineage>
</organism>
<name>A0A1B8TW02_9FLAO</name>
<sequence length="221" mass="25425">MKFFTSTKSNLFLYIWRMNPKWYFSALLVLFTFLGTFQENIPVPNQEIVLEFNNSKIDAKEIAYTIADLKNRLTTAGASNIQIKESTNGTLKIFYYSADHVSHIKDALSKKEKIAIKSSSNNTDENKAPSEKTSNFNFDVYELEKDSNTSNFDGNSILEIKYDSDRYTNTQNYASSIKILSIEANTVFKSKSRFYKRLFIVKNSTSHNIPEVRAGPFYQFV</sequence>
<proteinExistence type="predicted"/>
<reference evidence="2" key="1">
    <citation type="submission" date="2016-02" db="EMBL/GenBank/DDBJ databases">
        <title>Paenibacillus sp. LPB0068, isolated from Crassostrea gigas.</title>
        <authorList>
            <person name="Shin S.-K."/>
            <person name="Yi H."/>
        </authorList>
    </citation>
    <scope>NUCLEOTIDE SEQUENCE [LARGE SCALE GENOMIC DNA]</scope>
    <source>
        <strain evidence="2">KCTC 23969</strain>
    </source>
</reference>
<protein>
    <submittedName>
        <fullName evidence="1">Uncharacterized protein</fullName>
    </submittedName>
</protein>
<dbReference type="KEGG" id="prn:BW723_02095"/>
<dbReference type="STRING" id="996801.BW723_02095"/>
<dbReference type="RefSeq" id="WP_068362989.1">
    <property type="nucleotide sequence ID" value="NZ_CP150666.1"/>
</dbReference>
<dbReference type="OrthoDB" id="1144910at2"/>
<gene>
    <name evidence="1" type="ORF">LPB301_13605</name>
</gene>
<comment type="caution">
    <text evidence="1">The sequence shown here is derived from an EMBL/GenBank/DDBJ whole genome shotgun (WGS) entry which is preliminary data.</text>
</comment>
<dbReference type="EMBL" id="LSFL01000035">
    <property type="protein sequence ID" value="OBY63823.1"/>
    <property type="molecule type" value="Genomic_DNA"/>
</dbReference>
<evidence type="ECO:0000313" key="1">
    <source>
        <dbReference type="EMBL" id="OBY63823.1"/>
    </source>
</evidence>
<dbReference type="AlphaFoldDB" id="A0A1B8TW02"/>
<dbReference type="Proteomes" id="UP000092612">
    <property type="component" value="Unassembled WGS sequence"/>
</dbReference>
<accession>A0A1B8TW02</accession>
<keyword evidence="2" id="KW-1185">Reference proteome</keyword>